<gene>
    <name evidence="1" type="ORF">FD755_024563</name>
</gene>
<comment type="caution">
    <text evidence="1">The sequence shown here is derived from an EMBL/GenBank/DDBJ whole genome shotgun (WGS) entry which is preliminary data.</text>
</comment>
<dbReference type="AlphaFoldDB" id="A0A5N3UVY4"/>
<accession>A0A5N3UVY4</accession>
<organism evidence="1 2">
    <name type="scientific">Muntiacus reevesi</name>
    <name type="common">Reeves' muntjac</name>
    <name type="synonym">Cervus reevesi</name>
    <dbReference type="NCBI Taxonomy" id="9886"/>
    <lineage>
        <taxon>Eukaryota</taxon>
        <taxon>Metazoa</taxon>
        <taxon>Chordata</taxon>
        <taxon>Craniata</taxon>
        <taxon>Vertebrata</taxon>
        <taxon>Euteleostomi</taxon>
        <taxon>Mammalia</taxon>
        <taxon>Eutheria</taxon>
        <taxon>Laurasiatheria</taxon>
        <taxon>Artiodactyla</taxon>
        <taxon>Ruminantia</taxon>
        <taxon>Pecora</taxon>
        <taxon>Cervidae</taxon>
        <taxon>Muntiacinae</taxon>
        <taxon>Muntiacus</taxon>
    </lineage>
</organism>
<sequence length="55" mass="6114">MSLTPARLAALLMCSGYYPDESYNEVYAEEVPQTPILDYQGNPHCFSGLGRPFLS</sequence>
<evidence type="ECO:0000313" key="2">
    <source>
        <dbReference type="Proteomes" id="UP000326062"/>
    </source>
</evidence>
<evidence type="ECO:0000313" key="1">
    <source>
        <dbReference type="EMBL" id="KAB0340967.1"/>
    </source>
</evidence>
<dbReference type="Proteomes" id="UP000326062">
    <property type="component" value="Unassembled WGS sequence"/>
</dbReference>
<dbReference type="EMBL" id="VCEB01003573">
    <property type="protein sequence ID" value="KAB0340967.1"/>
    <property type="molecule type" value="Genomic_DNA"/>
</dbReference>
<reference evidence="1 2" key="1">
    <citation type="submission" date="2019-06" db="EMBL/GenBank/DDBJ databases">
        <title>Discovery of a novel chromosome fission-fusion reversal in muntjac.</title>
        <authorList>
            <person name="Mudd A.B."/>
            <person name="Bredeson J.V."/>
            <person name="Baum R."/>
            <person name="Hockemeyer D."/>
            <person name="Rokhsar D.S."/>
        </authorList>
    </citation>
    <scope>NUCLEOTIDE SEQUENCE [LARGE SCALE GENOMIC DNA]</scope>
    <source>
        <strain evidence="1">UCam_UCB_Mr</strain>
        <tissue evidence="1">Fibroblast cell line</tissue>
    </source>
</reference>
<name>A0A5N3UVY4_MUNRE</name>
<proteinExistence type="predicted"/>
<keyword evidence="2" id="KW-1185">Reference proteome</keyword>
<protein>
    <submittedName>
        <fullName evidence="1">Uncharacterized protein</fullName>
    </submittedName>
</protein>